<protein>
    <submittedName>
        <fullName evidence="1">Uncharacterized protein</fullName>
    </submittedName>
</protein>
<keyword evidence="2" id="KW-1185">Reference proteome</keyword>
<organism evidence="1 2">
    <name type="scientific">Chitinophaga defluvii</name>
    <dbReference type="NCBI Taxonomy" id="3163343"/>
    <lineage>
        <taxon>Bacteria</taxon>
        <taxon>Pseudomonadati</taxon>
        <taxon>Bacteroidota</taxon>
        <taxon>Chitinophagia</taxon>
        <taxon>Chitinophagales</taxon>
        <taxon>Chitinophagaceae</taxon>
        <taxon>Chitinophaga</taxon>
    </lineage>
</organism>
<evidence type="ECO:0000313" key="1">
    <source>
        <dbReference type="EMBL" id="MET7001565.1"/>
    </source>
</evidence>
<name>A0ABV2TEV4_9BACT</name>
<sequence>MGKLQSTPAVFYCCKINMENKFDLAIYNRLKSGKYIALELKSTSEHLRRWIAIYQPKEKPIDKNIPKSIYTVLEFELNVNKVDEYFGDEDMLNQKRFYANSEEELISILNSLNIDIGKFTYPWKCDYPL</sequence>
<gene>
    <name evidence="1" type="ORF">ABR189_29555</name>
</gene>
<dbReference type="EMBL" id="JBEXAC010000004">
    <property type="protein sequence ID" value="MET7001565.1"/>
    <property type="molecule type" value="Genomic_DNA"/>
</dbReference>
<evidence type="ECO:0000313" key="2">
    <source>
        <dbReference type="Proteomes" id="UP001549749"/>
    </source>
</evidence>
<comment type="caution">
    <text evidence="1">The sequence shown here is derived from an EMBL/GenBank/DDBJ whole genome shotgun (WGS) entry which is preliminary data.</text>
</comment>
<accession>A0ABV2TEV4</accession>
<proteinExistence type="predicted"/>
<dbReference type="RefSeq" id="WP_354664138.1">
    <property type="nucleotide sequence ID" value="NZ_JBEXAC010000004.1"/>
</dbReference>
<reference evidence="1 2" key="1">
    <citation type="submission" date="2024-06" db="EMBL/GenBank/DDBJ databases">
        <title>Chitinophaga defluvii sp. nov., isolated from municipal sewage.</title>
        <authorList>
            <person name="Zhang L."/>
        </authorList>
    </citation>
    <scope>NUCLEOTIDE SEQUENCE [LARGE SCALE GENOMIC DNA]</scope>
    <source>
        <strain evidence="1 2">H8</strain>
    </source>
</reference>
<dbReference type="Proteomes" id="UP001549749">
    <property type="component" value="Unassembled WGS sequence"/>
</dbReference>